<name>A0A087H544_ARAAL</name>
<protein>
    <recommendedName>
        <fullName evidence="3">CCHC-type domain-containing protein</fullName>
    </recommendedName>
</protein>
<reference evidence="5" key="1">
    <citation type="journal article" date="2015" name="Nat. Plants">
        <title>Genome expansion of Arabis alpina linked with retrotransposition and reduced symmetric DNA methylation.</title>
        <authorList>
            <person name="Willing E.M."/>
            <person name="Rawat V."/>
            <person name="Mandakova T."/>
            <person name="Maumus F."/>
            <person name="James G.V."/>
            <person name="Nordstroem K.J."/>
            <person name="Becker C."/>
            <person name="Warthmann N."/>
            <person name="Chica C."/>
            <person name="Szarzynska B."/>
            <person name="Zytnicki M."/>
            <person name="Albani M.C."/>
            <person name="Kiefer C."/>
            <person name="Bergonzi S."/>
            <person name="Castaings L."/>
            <person name="Mateos J.L."/>
            <person name="Berns M.C."/>
            <person name="Bujdoso N."/>
            <person name="Piofczyk T."/>
            <person name="de Lorenzo L."/>
            <person name="Barrero-Sicilia C."/>
            <person name="Mateos I."/>
            <person name="Piednoel M."/>
            <person name="Hagmann J."/>
            <person name="Chen-Min-Tao R."/>
            <person name="Iglesias-Fernandez R."/>
            <person name="Schuster S.C."/>
            <person name="Alonso-Blanco C."/>
            <person name="Roudier F."/>
            <person name="Carbonero P."/>
            <person name="Paz-Ares J."/>
            <person name="Davis S.J."/>
            <person name="Pecinka A."/>
            <person name="Quesneville H."/>
            <person name="Colot V."/>
            <person name="Lysak M.A."/>
            <person name="Weigel D."/>
            <person name="Coupland G."/>
            <person name="Schneeberger K."/>
        </authorList>
    </citation>
    <scope>NUCLEOTIDE SEQUENCE [LARGE SCALE GENOMIC DNA]</scope>
    <source>
        <strain evidence="5">cv. Pajares</strain>
    </source>
</reference>
<feature type="region of interest" description="Disordered" evidence="2">
    <location>
        <begin position="546"/>
        <end position="570"/>
    </location>
</feature>
<dbReference type="GO" id="GO:0008270">
    <property type="term" value="F:zinc ion binding"/>
    <property type="evidence" value="ECO:0007669"/>
    <property type="project" value="UniProtKB-KW"/>
</dbReference>
<feature type="compositionally biased region" description="Low complexity" evidence="2">
    <location>
        <begin position="546"/>
        <end position="556"/>
    </location>
</feature>
<dbReference type="Gramene" id="KFK37246">
    <property type="protein sequence ID" value="KFK37246"/>
    <property type="gene ID" value="AALP_AA4G232900"/>
</dbReference>
<evidence type="ECO:0000256" key="1">
    <source>
        <dbReference type="PROSITE-ProRule" id="PRU00047"/>
    </source>
</evidence>
<dbReference type="GO" id="GO:0003676">
    <property type="term" value="F:nucleic acid binding"/>
    <property type="evidence" value="ECO:0007669"/>
    <property type="project" value="InterPro"/>
</dbReference>
<feature type="compositionally biased region" description="Polar residues" evidence="2">
    <location>
        <begin position="1"/>
        <end position="10"/>
    </location>
</feature>
<feature type="domain" description="CCHC-type" evidence="3">
    <location>
        <begin position="320"/>
        <end position="334"/>
    </location>
</feature>
<evidence type="ECO:0000313" key="5">
    <source>
        <dbReference type="Proteomes" id="UP000029120"/>
    </source>
</evidence>
<dbReference type="InterPro" id="IPR001878">
    <property type="entry name" value="Znf_CCHC"/>
</dbReference>
<keyword evidence="1" id="KW-0479">Metal-binding</keyword>
<dbReference type="eggNOG" id="KOG1075">
    <property type="taxonomic scope" value="Eukaryota"/>
</dbReference>
<evidence type="ECO:0000256" key="2">
    <source>
        <dbReference type="SAM" id="MobiDB-lite"/>
    </source>
</evidence>
<dbReference type="EMBL" id="CM002872">
    <property type="protein sequence ID" value="KFK37246.1"/>
    <property type="molecule type" value="Genomic_DNA"/>
</dbReference>
<sequence>MDSISSSLSSEAKDPPDPSPLSVPPDLLAVVNREDFSSSHIASLPQAQPVVVPILDSSPVIDSSVTLTKLVIATSESPGLIADSGAPDSATVLSTKIVAPSVVAPVLWASKFTSSLRNLKKVSLPSTLEDGTLSVAAPDSVILQSYDIWRDHLVAKFHGMPPSVAKVFSDLNPIWGSQGRISIKQYSPRTMLIYIPSEVTRKWVLDVAFWQAGNCSFSVSKWSSLVNVEPKPLIEAPVWVVLRNVPPPLFTFEGLSVIGSAIGDPLYTEKPILVMNPLGMVKIKVIIQLGKPAPSSVRVVDKLGNSVIVGAEYLRVPPLCDSCGEFGHLSLRCPCPSVRAPLSKKGPLAPVKLSRKKNTAVVFPLKQSIKPSSFRLGKKIVKSKSASSLVESILEGAPASRPKIDLGGWTVVNRREKGLVNNDTPLLMGSQFKTTSVPTSPSSRFSDVDKAKPLGNLESVIARSKHVPLEITDPSPFSPEESLTSSKVQEEEEGIKASQSRLRLLSKLQDVDNSKTMSAKRKKKERQKLRKALFDHEQLEVCSSDALVVSSESSDSQGHSPERVVSPVEA</sequence>
<gene>
    <name evidence="4" type="ordered locus">AALP_Aa4g232900</name>
</gene>
<dbReference type="AlphaFoldDB" id="A0A087H544"/>
<dbReference type="OMA" id="CSHEVTH"/>
<dbReference type="PANTHER" id="PTHR31286">
    <property type="entry name" value="GLYCINE-RICH CELL WALL STRUCTURAL PROTEIN 1.8-LIKE"/>
    <property type="match status" value="1"/>
</dbReference>
<dbReference type="InterPro" id="IPR040256">
    <property type="entry name" value="At4g02000-like"/>
</dbReference>
<keyword evidence="1" id="KW-0863">Zinc-finger</keyword>
<keyword evidence="5" id="KW-1185">Reference proteome</keyword>
<feature type="region of interest" description="Disordered" evidence="2">
    <location>
        <begin position="468"/>
        <end position="499"/>
    </location>
</feature>
<dbReference type="Proteomes" id="UP000029120">
    <property type="component" value="Chromosome 4"/>
</dbReference>
<accession>A0A087H544</accession>
<dbReference type="Pfam" id="PF14111">
    <property type="entry name" value="DUF4283"/>
    <property type="match status" value="1"/>
</dbReference>
<keyword evidence="1" id="KW-0862">Zinc</keyword>
<feature type="region of interest" description="Disordered" evidence="2">
    <location>
        <begin position="1"/>
        <end position="25"/>
    </location>
</feature>
<dbReference type="InterPro" id="IPR025558">
    <property type="entry name" value="DUF4283"/>
</dbReference>
<organism evidence="4 5">
    <name type="scientific">Arabis alpina</name>
    <name type="common">Alpine rock-cress</name>
    <dbReference type="NCBI Taxonomy" id="50452"/>
    <lineage>
        <taxon>Eukaryota</taxon>
        <taxon>Viridiplantae</taxon>
        <taxon>Streptophyta</taxon>
        <taxon>Embryophyta</taxon>
        <taxon>Tracheophyta</taxon>
        <taxon>Spermatophyta</taxon>
        <taxon>Magnoliopsida</taxon>
        <taxon>eudicotyledons</taxon>
        <taxon>Gunneridae</taxon>
        <taxon>Pentapetalae</taxon>
        <taxon>rosids</taxon>
        <taxon>malvids</taxon>
        <taxon>Brassicales</taxon>
        <taxon>Brassicaceae</taxon>
        <taxon>Arabideae</taxon>
        <taxon>Arabis</taxon>
    </lineage>
</organism>
<evidence type="ECO:0000259" key="3">
    <source>
        <dbReference type="PROSITE" id="PS50158"/>
    </source>
</evidence>
<evidence type="ECO:0000313" key="4">
    <source>
        <dbReference type="EMBL" id="KFK37246.1"/>
    </source>
</evidence>
<dbReference type="PROSITE" id="PS50158">
    <property type="entry name" value="ZF_CCHC"/>
    <property type="match status" value="1"/>
</dbReference>
<proteinExistence type="predicted"/>
<dbReference type="OrthoDB" id="1939300at2759"/>
<dbReference type="PANTHER" id="PTHR31286:SF181">
    <property type="entry name" value="ZINC KNUCKLE (CCHC-TYPE) FAMILY PROTEIN"/>
    <property type="match status" value="1"/>
</dbReference>